<dbReference type="EMBL" id="CP093348">
    <property type="protein sequence ID" value="WOH04042.1"/>
    <property type="molecule type" value="Genomic_DNA"/>
</dbReference>
<dbReference type="Gramene" id="KZM81014">
    <property type="protein sequence ID" value="KZM81014"/>
    <property type="gene ID" value="DCAR_031406"/>
</dbReference>
<gene>
    <name evidence="1" type="ORF">DCAR_0623447</name>
</gene>
<reference evidence="1" key="1">
    <citation type="journal article" date="2016" name="Nat. Genet.">
        <title>A high-quality carrot genome assembly provides new insights into carotenoid accumulation and asterid genome evolution.</title>
        <authorList>
            <person name="Iorizzo M."/>
            <person name="Ellison S."/>
            <person name="Senalik D."/>
            <person name="Zeng P."/>
            <person name="Satapoomin P."/>
            <person name="Huang J."/>
            <person name="Bowman M."/>
            <person name="Iovene M."/>
            <person name="Sanseverino W."/>
            <person name="Cavagnaro P."/>
            <person name="Yildiz M."/>
            <person name="Macko-Podgorni A."/>
            <person name="Moranska E."/>
            <person name="Grzebelus E."/>
            <person name="Grzebelus D."/>
            <person name="Ashrafi H."/>
            <person name="Zheng Z."/>
            <person name="Cheng S."/>
            <person name="Spooner D."/>
            <person name="Van Deynze A."/>
            <person name="Simon P."/>
        </authorList>
    </citation>
    <scope>NUCLEOTIDE SEQUENCE</scope>
    <source>
        <tissue evidence="1">Leaf</tissue>
    </source>
</reference>
<reference evidence="1" key="2">
    <citation type="submission" date="2022-03" db="EMBL/GenBank/DDBJ databases">
        <title>Draft title - Genomic analysis of global carrot germplasm unveils the trajectory of domestication and the origin of high carotenoid orange carrot.</title>
        <authorList>
            <person name="Iorizzo M."/>
            <person name="Ellison S."/>
            <person name="Senalik D."/>
            <person name="Macko-Podgorni A."/>
            <person name="Grzebelus D."/>
            <person name="Bostan H."/>
            <person name="Rolling W."/>
            <person name="Curaba J."/>
            <person name="Simon P."/>
        </authorList>
    </citation>
    <scope>NUCLEOTIDE SEQUENCE</scope>
    <source>
        <tissue evidence="1">Leaf</tissue>
    </source>
</reference>
<keyword evidence="2" id="KW-1185">Reference proteome</keyword>
<organism evidence="1 2">
    <name type="scientific">Daucus carota subsp. sativus</name>
    <name type="common">Carrot</name>
    <dbReference type="NCBI Taxonomy" id="79200"/>
    <lineage>
        <taxon>Eukaryota</taxon>
        <taxon>Viridiplantae</taxon>
        <taxon>Streptophyta</taxon>
        <taxon>Embryophyta</taxon>
        <taxon>Tracheophyta</taxon>
        <taxon>Spermatophyta</taxon>
        <taxon>Magnoliopsida</taxon>
        <taxon>eudicotyledons</taxon>
        <taxon>Gunneridae</taxon>
        <taxon>Pentapetalae</taxon>
        <taxon>asterids</taxon>
        <taxon>campanulids</taxon>
        <taxon>Apiales</taxon>
        <taxon>Apiaceae</taxon>
        <taxon>Apioideae</taxon>
        <taxon>Scandiceae</taxon>
        <taxon>Daucinae</taxon>
        <taxon>Daucus</taxon>
        <taxon>Daucus sect. Daucus</taxon>
    </lineage>
</organism>
<proteinExistence type="predicted"/>
<dbReference type="AlphaFoldDB" id="A0A175YBN1"/>
<name>A0A175YBN1_DAUCS</name>
<evidence type="ECO:0000313" key="2">
    <source>
        <dbReference type="Proteomes" id="UP000077755"/>
    </source>
</evidence>
<evidence type="ECO:0000313" key="1">
    <source>
        <dbReference type="EMBL" id="WOH04042.1"/>
    </source>
</evidence>
<accession>A0A175YBN1</accession>
<protein>
    <submittedName>
        <fullName evidence="1">Uncharacterized protein</fullName>
    </submittedName>
</protein>
<dbReference type="Proteomes" id="UP000077755">
    <property type="component" value="Chromosome 6"/>
</dbReference>
<sequence>MDWDKMYELINYPEEIQRERFERFLKVCLEIEGEQAEFLLSTQMLFRMQSISHHLELLKKNSTTHFPSKFAYLVFKGMHCPFQWDETVKELSLIIVNPTERNKAPELINLLRDITDDEEIDIFPIYKLCPNARNKQSFLHTGWFPLSRHVWQSLCDKVVTHSPDEVDPFDQFITIDLILQTKCAYCYLQCILYKILYGGHV</sequence>